<dbReference type="Proteomes" id="UP000321058">
    <property type="component" value="Unassembled WGS sequence"/>
</dbReference>
<proteinExistence type="predicted"/>
<keyword evidence="2" id="KW-1185">Reference proteome</keyword>
<protein>
    <submittedName>
        <fullName evidence="1">Uncharacterized protein</fullName>
    </submittedName>
</protein>
<evidence type="ECO:0000313" key="1">
    <source>
        <dbReference type="EMBL" id="GEP60247.1"/>
    </source>
</evidence>
<accession>A0A512NMR2</accession>
<reference evidence="1 2" key="1">
    <citation type="submission" date="2019-07" db="EMBL/GenBank/DDBJ databases">
        <title>Whole genome shotgun sequence of Reyranella soli NBRC 108950.</title>
        <authorList>
            <person name="Hosoyama A."/>
            <person name="Uohara A."/>
            <person name="Ohji S."/>
            <person name="Ichikawa N."/>
        </authorList>
    </citation>
    <scope>NUCLEOTIDE SEQUENCE [LARGE SCALE GENOMIC DNA]</scope>
    <source>
        <strain evidence="1 2">NBRC 108950</strain>
    </source>
</reference>
<sequence length="101" mass="11436">MFTTRRYRIQRRDKGESLKQLLGHRQGNDADRQFLVWAGQKRETNPASGVHFAADRKLTTRRVKASRFPGRRLTFGHNDLVGNGMESGGYVDAVEGAQFDA</sequence>
<dbReference type="AlphaFoldDB" id="A0A512NMR2"/>
<gene>
    <name evidence="1" type="ORF">RSO01_74130</name>
</gene>
<organism evidence="1 2">
    <name type="scientific">Reyranella soli</name>
    <dbReference type="NCBI Taxonomy" id="1230389"/>
    <lineage>
        <taxon>Bacteria</taxon>
        <taxon>Pseudomonadati</taxon>
        <taxon>Pseudomonadota</taxon>
        <taxon>Alphaproteobacteria</taxon>
        <taxon>Hyphomicrobiales</taxon>
        <taxon>Reyranellaceae</taxon>
        <taxon>Reyranella</taxon>
    </lineage>
</organism>
<name>A0A512NMR2_9HYPH</name>
<evidence type="ECO:0000313" key="2">
    <source>
        <dbReference type="Proteomes" id="UP000321058"/>
    </source>
</evidence>
<dbReference type="EMBL" id="BKAJ01000155">
    <property type="protein sequence ID" value="GEP60247.1"/>
    <property type="molecule type" value="Genomic_DNA"/>
</dbReference>
<comment type="caution">
    <text evidence="1">The sequence shown here is derived from an EMBL/GenBank/DDBJ whole genome shotgun (WGS) entry which is preliminary data.</text>
</comment>